<gene>
    <name evidence="2" type="ORF">QWZ14_14910</name>
</gene>
<protein>
    <submittedName>
        <fullName evidence="2">Uncharacterized protein</fullName>
    </submittedName>
</protein>
<keyword evidence="3" id="KW-1185">Reference proteome</keyword>
<dbReference type="PROSITE" id="PS51257">
    <property type="entry name" value="PROKAR_LIPOPROTEIN"/>
    <property type="match status" value="1"/>
</dbReference>
<dbReference type="Proteomes" id="UP001529369">
    <property type="component" value="Unassembled WGS sequence"/>
</dbReference>
<feature type="region of interest" description="Disordered" evidence="1">
    <location>
        <begin position="95"/>
        <end position="124"/>
    </location>
</feature>
<accession>A0ABT8A7I3</accession>
<dbReference type="RefSeq" id="WP_290317510.1">
    <property type="nucleotide sequence ID" value="NZ_JAUFPN010000150.1"/>
</dbReference>
<reference evidence="3" key="1">
    <citation type="journal article" date="2019" name="Int. J. Syst. Evol. Microbiol.">
        <title>The Global Catalogue of Microorganisms (GCM) 10K type strain sequencing project: providing services to taxonomists for standard genome sequencing and annotation.</title>
        <authorList>
            <consortium name="The Broad Institute Genomics Platform"/>
            <consortium name="The Broad Institute Genome Sequencing Center for Infectious Disease"/>
            <person name="Wu L."/>
            <person name="Ma J."/>
        </authorList>
    </citation>
    <scope>NUCLEOTIDE SEQUENCE [LARGE SCALE GENOMIC DNA]</scope>
    <source>
        <strain evidence="3">CECT 7131</strain>
    </source>
</reference>
<evidence type="ECO:0000313" key="3">
    <source>
        <dbReference type="Proteomes" id="UP001529369"/>
    </source>
</evidence>
<feature type="compositionally biased region" description="Pro residues" evidence="1">
    <location>
        <begin position="103"/>
        <end position="119"/>
    </location>
</feature>
<organism evidence="2 3">
    <name type="scientific">Paeniroseomonas aquatica</name>
    <dbReference type="NCBI Taxonomy" id="373043"/>
    <lineage>
        <taxon>Bacteria</taxon>
        <taxon>Pseudomonadati</taxon>
        <taxon>Pseudomonadota</taxon>
        <taxon>Alphaproteobacteria</taxon>
        <taxon>Acetobacterales</taxon>
        <taxon>Acetobacteraceae</taxon>
        <taxon>Paeniroseomonas</taxon>
    </lineage>
</organism>
<evidence type="ECO:0000256" key="1">
    <source>
        <dbReference type="SAM" id="MobiDB-lite"/>
    </source>
</evidence>
<sequence>MRLLFMFPVIALAACTVPGTDGPAEADLAAVRQVSMSGPSLSWQELRIHPTLMRRACAVSTLVNEDGQTVGYCVGGRQCRTNDWRPIEPGCNRSPEYRAGPISTPPATPAVAPAGPPAAVPAGPTMDIARIR</sequence>
<proteinExistence type="predicted"/>
<evidence type="ECO:0000313" key="2">
    <source>
        <dbReference type="EMBL" id="MDN3565656.1"/>
    </source>
</evidence>
<comment type="caution">
    <text evidence="2">The sequence shown here is derived from an EMBL/GenBank/DDBJ whole genome shotgun (WGS) entry which is preliminary data.</text>
</comment>
<dbReference type="EMBL" id="JAUFPN010000150">
    <property type="protein sequence ID" value="MDN3565656.1"/>
    <property type="molecule type" value="Genomic_DNA"/>
</dbReference>
<name>A0ABT8A7I3_9PROT</name>